<dbReference type="AlphaFoldDB" id="A0A0G0KEB6"/>
<evidence type="ECO:0000313" key="7">
    <source>
        <dbReference type="Proteomes" id="UP000034324"/>
    </source>
</evidence>
<evidence type="ECO:0000256" key="4">
    <source>
        <dbReference type="ARBA" id="ARBA00022737"/>
    </source>
</evidence>
<gene>
    <name evidence="6" type="ORF">US99_C0047G0008</name>
</gene>
<dbReference type="PROSITE" id="PS51464">
    <property type="entry name" value="SIS"/>
    <property type="match status" value="1"/>
</dbReference>
<dbReference type="EC" id="2.6.1.16" evidence="2"/>
<evidence type="ECO:0000256" key="3">
    <source>
        <dbReference type="ARBA" id="ARBA00016090"/>
    </source>
</evidence>
<dbReference type="InterPro" id="IPR046348">
    <property type="entry name" value="SIS_dom_sf"/>
</dbReference>
<dbReference type="PANTHER" id="PTHR10937">
    <property type="entry name" value="GLUCOSAMINE--FRUCTOSE-6-PHOSPHATE AMINOTRANSFERASE, ISOMERIZING"/>
    <property type="match status" value="1"/>
</dbReference>
<dbReference type="GO" id="GO:0097367">
    <property type="term" value="F:carbohydrate derivative binding"/>
    <property type="evidence" value="ECO:0007669"/>
    <property type="project" value="InterPro"/>
</dbReference>
<feature type="domain" description="SIS" evidence="5">
    <location>
        <begin position="24"/>
        <end position="166"/>
    </location>
</feature>
<accession>A0A0G0KEB6</accession>
<reference evidence="6 7" key="1">
    <citation type="journal article" date="2015" name="Nature">
        <title>rRNA introns, odd ribosomes, and small enigmatic genomes across a large radiation of phyla.</title>
        <authorList>
            <person name="Brown C.T."/>
            <person name="Hug L.A."/>
            <person name="Thomas B.C."/>
            <person name="Sharon I."/>
            <person name="Castelle C.J."/>
            <person name="Singh A."/>
            <person name="Wilkins M.J."/>
            <person name="Williams K.H."/>
            <person name="Banfield J.F."/>
        </authorList>
    </citation>
    <scope>NUCLEOTIDE SEQUENCE [LARGE SCALE GENOMIC DNA]</scope>
</reference>
<dbReference type="GO" id="GO:0006487">
    <property type="term" value="P:protein N-linked glycosylation"/>
    <property type="evidence" value="ECO:0007669"/>
    <property type="project" value="TreeGrafter"/>
</dbReference>
<dbReference type="InterPro" id="IPR001347">
    <property type="entry name" value="SIS_dom"/>
</dbReference>
<sequence length="337" mass="37367">MNLSFTEQEMLESKQVMLNFDFNITQDIAQKIGNSRIIFTGMGSSLIFPGKQAKNRALKFNLINKVEAYFASDLFQFTDFSNTYVFLCSNSGKTKEVIFLLDHVQKNGGKCIALTAVANSILAQRANEKIVLTCGFEKGVAATKSVIEQGLVYDSLIFHLAKIQGKNVNFDQLKEELNLAAEAVEKNINAKVDEQLLQALVDAQHYFMVGLENGVAEEITLKSYEISRKMALFYPDTHIVHGPEEGIDEGCAIIFDPQSLQDYIPDFEKFAPKTHATLIGVGNDNLIPGLKVELNEAFRNYCLLSGGWGLLRNIAKKMGIDIDHPVKASKVGNPFNG</sequence>
<keyword evidence="4" id="KW-0677">Repeat</keyword>
<dbReference type="GO" id="GO:0004360">
    <property type="term" value="F:glutamine-fructose-6-phosphate transaminase (isomerizing) activity"/>
    <property type="evidence" value="ECO:0007669"/>
    <property type="project" value="UniProtKB-EC"/>
</dbReference>
<organism evidence="6 7">
    <name type="scientific">Candidatus Daviesbacteria bacterium GW2011_GWF2_38_6</name>
    <dbReference type="NCBI Taxonomy" id="1618432"/>
    <lineage>
        <taxon>Bacteria</taxon>
        <taxon>Candidatus Daviesiibacteriota</taxon>
    </lineage>
</organism>
<proteinExistence type="predicted"/>
<keyword evidence="6" id="KW-0413">Isomerase</keyword>
<evidence type="ECO:0000256" key="2">
    <source>
        <dbReference type="ARBA" id="ARBA00012916"/>
    </source>
</evidence>
<evidence type="ECO:0000256" key="1">
    <source>
        <dbReference type="ARBA" id="ARBA00001031"/>
    </source>
</evidence>
<dbReference type="GO" id="GO:0016853">
    <property type="term" value="F:isomerase activity"/>
    <property type="evidence" value="ECO:0007669"/>
    <property type="project" value="UniProtKB-KW"/>
</dbReference>
<dbReference type="CDD" id="cd05008">
    <property type="entry name" value="SIS_GlmS_GlmD_1"/>
    <property type="match status" value="1"/>
</dbReference>
<dbReference type="EMBL" id="LBVC01000047">
    <property type="protein sequence ID" value="KKQ77147.1"/>
    <property type="molecule type" value="Genomic_DNA"/>
</dbReference>
<evidence type="ECO:0000259" key="5">
    <source>
        <dbReference type="PROSITE" id="PS51464"/>
    </source>
</evidence>
<dbReference type="Proteomes" id="UP000034324">
    <property type="component" value="Unassembled WGS sequence"/>
</dbReference>
<dbReference type="GO" id="GO:0006047">
    <property type="term" value="P:UDP-N-acetylglucosamine metabolic process"/>
    <property type="evidence" value="ECO:0007669"/>
    <property type="project" value="TreeGrafter"/>
</dbReference>
<comment type="caution">
    <text evidence="6">The sequence shown here is derived from an EMBL/GenBank/DDBJ whole genome shotgun (WGS) entry which is preliminary data.</text>
</comment>
<dbReference type="GO" id="GO:0006002">
    <property type="term" value="P:fructose 6-phosphate metabolic process"/>
    <property type="evidence" value="ECO:0007669"/>
    <property type="project" value="TreeGrafter"/>
</dbReference>
<name>A0A0G0KEB6_9BACT</name>
<dbReference type="Pfam" id="PF01380">
    <property type="entry name" value="SIS"/>
    <property type="match status" value="1"/>
</dbReference>
<evidence type="ECO:0000313" key="6">
    <source>
        <dbReference type="EMBL" id="KKQ77147.1"/>
    </source>
</evidence>
<dbReference type="InterPro" id="IPR035466">
    <property type="entry name" value="GlmS/AgaS_SIS"/>
</dbReference>
<dbReference type="Gene3D" id="3.40.50.10490">
    <property type="entry name" value="Glucose-6-phosphate isomerase like protein, domain 1"/>
    <property type="match status" value="2"/>
</dbReference>
<protein>
    <recommendedName>
        <fullName evidence="3">Glutamine--fructose-6-phosphate aminotransferase [isomerizing]</fullName>
        <ecNumber evidence="2">2.6.1.16</ecNumber>
    </recommendedName>
</protein>
<comment type="catalytic activity">
    <reaction evidence="1">
        <text>D-fructose 6-phosphate + L-glutamine = D-glucosamine 6-phosphate + L-glutamate</text>
        <dbReference type="Rhea" id="RHEA:13237"/>
        <dbReference type="ChEBI" id="CHEBI:29985"/>
        <dbReference type="ChEBI" id="CHEBI:58359"/>
        <dbReference type="ChEBI" id="CHEBI:58725"/>
        <dbReference type="ChEBI" id="CHEBI:61527"/>
        <dbReference type="EC" id="2.6.1.16"/>
    </reaction>
</comment>
<dbReference type="SUPFAM" id="SSF53697">
    <property type="entry name" value="SIS domain"/>
    <property type="match status" value="1"/>
</dbReference>
<dbReference type="PANTHER" id="PTHR10937:SF0">
    <property type="entry name" value="GLUTAMINE--FRUCTOSE-6-PHOSPHATE TRANSAMINASE (ISOMERIZING)"/>
    <property type="match status" value="1"/>
</dbReference>